<organism evidence="10 11">
    <name type="scientific">Amphritea opalescens</name>
    <dbReference type="NCBI Taxonomy" id="2490544"/>
    <lineage>
        <taxon>Bacteria</taxon>
        <taxon>Pseudomonadati</taxon>
        <taxon>Pseudomonadota</taxon>
        <taxon>Gammaproteobacteria</taxon>
        <taxon>Oceanospirillales</taxon>
        <taxon>Oceanospirillaceae</taxon>
        <taxon>Amphritea</taxon>
    </lineage>
</organism>
<dbReference type="SUPFAM" id="SSF53448">
    <property type="entry name" value="Nucleotide-diphospho-sugar transferases"/>
    <property type="match status" value="1"/>
</dbReference>
<keyword evidence="7 8" id="KW-0501">Molybdenum cofactor biosynthesis</keyword>
<reference evidence="10 11" key="1">
    <citation type="submission" date="2018-11" db="EMBL/GenBank/DDBJ databases">
        <title>The draft genome sequence of Amphritea opalescens ANRC-JH13T.</title>
        <authorList>
            <person name="Fang Z."/>
            <person name="Zhang Y."/>
            <person name="Han X."/>
        </authorList>
    </citation>
    <scope>NUCLEOTIDE SEQUENCE [LARGE SCALE GENOMIC DNA]</scope>
    <source>
        <strain evidence="10 11">ANRC-JH13</strain>
    </source>
</reference>
<dbReference type="Pfam" id="PF12804">
    <property type="entry name" value="NTP_transf_3"/>
    <property type="match status" value="1"/>
</dbReference>
<evidence type="ECO:0000256" key="6">
    <source>
        <dbReference type="ARBA" id="ARBA00023134"/>
    </source>
</evidence>
<dbReference type="GO" id="GO:0046872">
    <property type="term" value="F:metal ion binding"/>
    <property type="evidence" value="ECO:0007669"/>
    <property type="project" value="UniProtKB-KW"/>
</dbReference>
<feature type="domain" description="MobA-like NTP transferase" evidence="9">
    <location>
        <begin position="8"/>
        <end position="160"/>
    </location>
</feature>
<keyword evidence="10" id="KW-0548">Nucleotidyltransferase</keyword>
<dbReference type="InterPro" id="IPR029044">
    <property type="entry name" value="Nucleotide-diphossugar_trans"/>
</dbReference>
<comment type="catalytic activity">
    <reaction evidence="8">
        <text>Mo-molybdopterin + GTP + H(+) = Mo-molybdopterin guanine dinucleotide + diphosphate</text>
        <dbReference type="Rhea" id="RHEA:34243"/>
        <dbReference type="ChEBI" id="CHEBI:15378"/>
        <dbReference type="ChEBI" id="CHEBI:33019"/>
        <dbReference type="ChEBI" id="CHEBI:37565"/>
        <dbReference type="ChEBI" id="CHEBI:71302"/>
        <dbReference type="ChEBI" id="CHEBI:71310"/>
        <dbReference type="EC" id="2.7.7.77"/>
    </reaction>
</comment>
<dbReference type="InterPro" id="IPR013482">
    <property type="entry name" value="Molybde_CF_guanTrfase"/>
</dbReference>
<evidence type="ECO:0000259" key="9">
    <source>
        <dbReference type="Pfam" id="PF12804"/>
    </source>
</evidence>
<feature type="binding site" evidence="8">
    <location>
        <position position="24"/>
    </location>
    <ligand>
        <name>GTP</name>
        <dbReference type="ChEBI" id="CHEBI:37565"/>
    </ligand>
</feature>
<dbReference type="EMBL" id="RQXW01000012">
    <property type="protein sequence ID" value="RTE65213.1"/>
    <property type="molecule type" value="Genomic_DNA"/>
</dbReference>
<dbReference type="Proteomes" id="UP000283087">
    <property type="component" value="Unassembled WGS sequence"/>
</dbReference>
<comment type="cofactor">
    <cofactor evidence="8">
        <name>Mg(2+)</name>
        <dbReference type="ChEBI" id="CHEBI:18420"/>
    </cofactor>
</comment>
<accession>A0A430KPD9</accession>
<evidence type="ECO:0000256" key="7">
    <source>
        <dbReference type="ARBA" id="ARBA00023150"/>
    </source>
</evidence>
<keyword evidence="2 8" id="KW-0808">Transferase</keyword>
<evidence type="ECO:0000256" key="5">
    <source>
        <dbReference type="ARBA" id="ARBA00022842"/>
    </source>
</evidence>
<evidence type="ECO:0000313" key="10">
    <source>
        <dbReference type="EMBL" id="RTE65213.1"/>
    </source>
</evidence>
<comment type="subunit">
    <text evidence="8">Monomer.</text>
</comment>
<sequence length="198" mass="21971">MAIKPLDVIVLAGGEGQRMGGRDKGLVAFRSQPMAGFAVQLVKPYTQRLIISCNRHLPDYSELADQVVVDELDGFQGPLAGILSGLRVCNTEQVLVLPCDTPLLKTTLIERLLMAAQARPEAITVLSEKDKLHPLHAVIPRRLVDDLSQWLEGGQRAVQRWMRTHPLQLIDIVDMSDQLCNLNTLQELHVAEKLIDNA</sequence>
<dbReference type="InterPro" id="IPR025877">
    <property type="entry name" value="MobA-like_NTP_Trfase"/>
</dbReference>
<dbReference type="OrthoDB" id="9788394at2"/>
<dbReference type="RefSeq" id="WP_126159160.1">
    <property type="nucleotide sequence ID" value="NZ_RQXW01000012.1"/>
</dbReference>
<comment type="caution">
    <text evidence="8">Lacks conserved residue(s) required for the propagation of feature annotation.</text>
</comment>
<gene>
    <name evidence="8 10" type="primary">mobA</name>
    <name evidence="10" type="ORF">EH243_13290</name>
</gene>
<keyword evidence="4 8" id="KW-0547">Nucleotide-binding</keyword>
<dbReference type="GO" id="GO:0061603">
    <property type="term" value="F:molybdenum cofactor guanylyltransferase activity"/>
    <property type="evidence" value="ECO:0007669"/>
    <property type="project" value="UniProtKB-EC"/>
</dbReference>
<keyword evidence="3 8" id="KW-0479">Metal-binding</keyword>
<evidence type="ECO:0000256" key="1">
    <source>
        <dbReference type="ARBA" id="ARBA00022490"/>
    </source>
</evidence>
<proteinExistence type="inferred from homology"/>
<dbReference type="PANTHER" id="PTHR19136:SF81">
    <property type="entry name" value="MOLYBDENUM COFACTOR GUANYLYLTRANSFERASE"/>
    <property type="match status" value="1"/>
</dbReference>
<feature type="binding site" evidence="8">
    <location>
        <position position="70"/>
    </location>
    <ligand>
        <name>GTP</name>
        <dbReference type="ChEBI" id="CHEBI:37565"/>
    </ligand>
</feature>
<name>A0A430KPD9_9GAMM</name>
<evidence type="ECO:0000256" key="3">
    <source>
        <dbReference type="ARBA" id="ARBA00022723"/>
    </source>
</evidence>
<dbReference type="EC" id="2.7.7.77" evidence="8"/>
<keyword evidence="5 8" id="KW-0460">Magnesium</keyword>
<dbReference type="AlphaFoldDB" id="A0A430KPD9"/>
<comment type="similarity">
    <text evidence="8">Belongs to the MobA family.</text>
</comment>
<dbReference type="HAMAP" id="MF_00316">
    <property type="entry name" value="MobA"/>
    <property type="match status" value="1"/>
</dbReference>
<keyword evidence="6 8" id="KW-0342">GTP-binding</keyword>
<keyword evidence="11" id="KW-1185">Reference proteome</keyword>
<dbReference type="CDD" id="cd02503">
    <property type="entry name" value="MobA"/>
    <property type="match status" value="1"/>
</dbReference>
<dbReference type="GO" id="GO:0005525">
    <property type="term" value="F:GTP binding"/>
    <property type="evidence" value="ECO:0007669"/>
    <property type="project" value="UniProtKB-UniRule"/>
</dbReference>
<dbReference type="GO" id="GO:0005737">
    <property type="term" value="C:cytoplasm"/>
    <property type="evidence" value="ECO:0007669"/>
    <property type="project" value="UniProtKB-SubCell"/>
</dbReference>
<comment type="caution">
    <text evidence="10">The sequence shown here is derived from an EMBL/GenBank/DDBJ whole genome shotgun (WGS) entry which is preliminary data.</text>
</comment>
<evidence type="ECO:0000256" key="2">
    <source>
        <dbReference type="ARBA" id="ARBA00022679"/>
    </source>
</evidence>
<evidence type="ECO:0000313" key="11">
    <source>
        <dbReference type="Proteomes" id="UP000283087"/>
    </source>
</evidence>
<evidence type="ECO:0000256" key="4">
    <source>
        <dbReference type="ARBA" id="ARBA00022741"/>
    </source>
</evidence>
<feature type="binding site" evidence="8">
    <location>
        <position position="100"/>
    </location>
    <ligand>
        <name>Mg(2+)</name>
        <dbReference type="ChEBI" id="CHEBI:18420"/>
    </ligand>
</feature>
<protein>
    <recommendedName>
        <fullName evidence="8">Molybdenum cofactor guanylyltransferase</fullName>
        <shortName evidence="8">MoCo guanylyltransferase</shortName>
        <ecNumber evidence="8">2.7.7.77</ecNumber>
    </recommendedName>
    <alternativeName>
        <fullName evidence="8">GTP:molybdopterin guanylyltransferase</fullName>
    </alternativeName>
    <alternativeName>
        <fullName evidence="8">Mo-MPT guanylyltransferase</fullName>
    </alternativeName>
    <alternativeName>
        <fullName evidence="8">Molybdopterin guanylyltransferase</fullName>
    </alternativeName>
    <alternativeName>
        <fullName evidence="8">Molybdopterin-guanine dinucleotide synthase</fullName>
        <shortName evidence="8">MGD synthase</shortName>
    </alternativeName>
</protein>
<feature type="binding site" evidence="8">
    <location>
        <begin position="11"/>
        <end position="13"/>
    </location>
    <ligand>
        <name>GTP</name>
        <dbReference type="ChEBI" id="CHEBI:37565"/>
    </ligand>
</feature>
<keyword evidence="1 8" id="KW-0963">Cytoplasm</keyword>
<dbReference type="Gene3D" id="3.90.550.10">
    <property type="entry name" value="Spore Coat Polysaccharide Biosynthesis Protein SpsA, Chain A"/>
    <property type="match status" value="1"/>
</dbReference>
<dbReference type="NCBIfam" id="TIGR02665">
    <property type="entry name" value="molyb_mobA"/>
    <property type="match status" value="1"/>
</dbReference>
<evidence type="ECO:0000256" key="8">
    <source>
        <dbReference type="HAMAP-Rule" id="MF_00316"/>
    </source>
</evidence>
<dbReference type="GO" id="GO:1902758">
    <property type="term" value="P:bis(molybdopterin guanine dinucleotide)molybdenum biosynthetic process"/>
    <property type="evidence" value="ECO:0007669"/>
    <property type="project" value="TreeGrafter"/>
</dbReference>
<feature type="binding site" evidence="8">
    <location>
        <position position="100"/>
    </location>
    <ligand>
        <name>GTP</name>
        <dbReference type="ChEBI" id="CHEBI:37565"/>
    </ligand>
</feature>
<comment type="domain">
    <text evidence="8">The N-terminal domain determines nucleotide recognition and specific binding, while the C-terminal domain determines the specific binding to the target protein.</text>
</comment>
<dbReference type="PANTHER" id="PTHR19136">
    <property type="entry name" value="MOLYBDENUM COFACTOR GUANYLYLTRANSFERASE"/>
    <property type="match status" value="1"/>
</dbReference>
<comment type="function">
    <text evidence="8">Transfers a GMP moiety from GTP to Mo-molybdopterin (Mo-MPT) cofactor (Moco or molybdenum cofactor) to form Mo-molybdopterin guanine dinucleotide (Mo-MGD) cofactor.</text>
</comment>
<comment type="subcellular location">
    <subcellularLocation>
        <location evidence="8">Cytoplasm</location>
    </subcellularLocation>
</comment>